<proteinExistence type="predicted"/>
<name>A0ABT9WMY5_9BACI</name>
<dbReference type="InterPro" id="IPR010718">
    <property type="entry name" value="DUF1294"/>
</dbReference>
<keyword evidence="1" id="KW-0812">Transmembrane</keyword>
<keyword evidence="3" id="KW-1185">Reference proteome</keyword>
<accession>A0ABT9WMY5</accession>
<evidence type="ECO:0000313" key="3">
    <source>
        <dbReference type="Proteomes" id="UP001223586"/>
    </source>
</evidence>
<organism evidence="2 3">
    <name type="scientific">Bacillus chungangensis</name>
    <dbReference type="NCBI Taxonomy" id="587633"/>
    <lineage>
        <taxon>Bacteria</taxon>
        <taxon>Bacillati</taxon>
        <taxon>Bacillota</taxon>
        <taxon>Bacilli</taxon>
        <taxon>Bacillales</taxon>
        <taxon>Bacillaceae</taxon>
        <taxon>Bacillus</taxon>
    </lineage>
</organism>
<feature type="transmembrane region" description="Helical" evidence="1">
    <location>
        <begin position="72"/>
        <end position="92"/>
    </location>
</feature>
<gene>
    <name evidence="2" type="ORF">J2S08_000344</name>
</gene>
<evidence type="ECO:0000313" key="2">
    <source>
        <dbReference type="EMBL" id="MDQ0174513.1"/>
    </source>
</evidence>
<dbReference type="Proteomes" id="UP001223586">
    <property type="component" value="Unassembled WGS sequence"/>
</dbReference>
<keyword evidence="1" id="KW-0472">Membrane</keyword>
<dbReference type="EMBL" id="JAUSTT010000001">
    <property type="protein sequence ID" value="MDQ0174513.1"/>
    <property type="molecule type" value="Genomic_DNA"/>
</dbReference>
<sequence length="93" mass="10505">MEIVKGLLTIYGMSINVIAIQMMKRDKYLAVYRKRRTREATLWKAAFAGGALGMTVGMKMYRHKTKHAAFKWGLPILAAIELIGYSLIMLLLG</sequence>
<evidence type="ECO:0000256" key="1">
    <source>
        <dbReference type="SAM" id="Phobius"/>
    </source>
</evidence>
<comment type="caution">
    <text evidence="2">The sequence shown here is derived from an EMBL/GenBank/DDBJ whole genome shotgun (WGS) entry which is preliminary data.</text>
</comment>
<reference evidence="2 3" key="1">
    <citation type="submission" date="2023-07" db="EMBL/GenBank/DDBJ databases">
        <title>Genomic Encyclopedia of Type Strains, Phase IV (KMG-IV): sequencing the most valuable type-strain genomes for metagenomic binning, comparative biology and taxonomic classification.</title>
        <authorList>
            <person name="Goeker M."/>
        </authorList>
    </citation>
    <scope>NUCLEOTIDE SEQUENCE [LARGE SCALE GENOMIC DNA]</scope>
    <source>
        <strain evidence="2 3">DSM 23837</strain>
    </source>
</reference>
<dbReference type="Pfam" id="PF06961">
    <property type="entry name" value="DUF1294"/>
    <property type="match status" value="1"/>
</dbReference>
<protein>
    <submittedName>
        <fullName evidence="2">Uncharacterized membrane protein YsdA (DUF1294 family)</fullName>
    </submittedName>
</protein>
<dbReference type="RefSeq" id="WP_307226031.1">
    <property type="nucleotide sequence ID" value="NZ_JAUSTT010000001.1"/>
</dbReference>
<keyword evidence="1" id="KW-1133">Transmembrane helix</keyword>